<feature type="region of interest" description="Disordered" evidence="3">
    <location>
        <begin position="120"/>
        <end position="237"/>
    </location>
</feature>
<comment type="caution">
    <text evidence="5">The sequence shown here is derived from an EMBL/GenBank/DDBJ whole genome shotgun (WGS) entry which is preliminary data.</text>
</comment>
<name>A0A8S1SAI8_PAROT</name>
<feature type="region of interest" description="Disordered" evidence="3">
    <location>
        <begin position="35"/>
        <end position="58"/>
    </location>
</feature>
<evidence type="ECO:0000256" key="2">
    <source>
        <dbReference type="PROSITE-ProRule" id="PRU00267"/>
    </source>
</evidence>
<feature type="compositionally biased region" description="Basic and acidic residues" evidence="3">
    <location>
        <begin position="38"/>
        <end position="52"/>
    </location>
</feature>
<reference evidence="5" key="1">
    <citation type="submission" date="2021-01" db="EMBL/GenBank/DDBJ databases">
        <authorList>
            <consortium name="Genoscope - CEA"/>
            <person name="William W."/>
        </authorList>
    </citation>
    <scope>NUCLEOTIDE SEQUENCE</scope>
</reference>
<evidence type="ECO:0000256" key="3">
    <source>
        <dbReference type="SAM" id="MobiDB-lite"/>
    </source>
</evidence>
<keyword evidence="2" id="KW-0539">Nucleus</keyword>
<keyword evidence="6" id="KW-1185">Reference proteome</keyword>
<feature type="region of interest" description="Disordered" evidence="3">
    <location>
        <begin position="79"/>
        <end position="106"/>
    </location>
</feature>
<protein>
    <recommendedName>
        <fullName evidence="4">HMG box domain-containing protein</fullName>
    </recommendedName>
</protein>
<feature type="compositionally biased region" description="Low complexity" evidence="3">
    <location>
        <begin position="192"/>
        <end position="210"/>
    </location>
</feature>
<dbReference type="InterPro" id="IPR050342">
    <property type="entry name" value="HMGB"/>
</dbReference>
<dbReference type="OrthoDB" id="448466at2759"/>
<feature type="DNA-binding region" description="HMG box" evidence="2">
    <location>
        <begin position="53"/>
        <end position="121"/>
    </location>
</feature>
<gene>
    <name evidence="5" type="ORF">POCTA_138.1.T0080090</name>
</gene>
<dbReference type="PANTHER" id="PTHR48112:SF22">
    <property type="entry name" value="MITOCHONDRIAL TRANSCRIPTION FACTOR A, ISOFORM B"/>
    <property type="match status" value="1"/>
</dbReference>
<feature type="domain" description="HMG box" evidence="4">
    <location>
        <begin position="53"/>
        <end position="121"/>
    </location>
</feature>
<evidence type="ECO:0000313" key="5">
    <source>
        <dbReference type="EMBL" id="CAD8136905.1"/>
    </source>
</evidence>
<dbReference type="SMART" id="SM00398">
    <property type="entry name" value="HMG"/>
    <property type="match status" value="1"/>
</dbReference>
<evidence type="ECO:0000259" key="4">
    <source>
        <dbReference type="PROSITE" id="PS50118"/>
    </source>
</evidence>
<dbReference type="AlphaFoldDB" id="A0A8S1SAI8"/>
<dbReference type="OMA" id="YQRRIIC"/>
<dbReference type="EMBL" id="CAJJDP010000007">
    <property type="protein sequence ID" value="CAD8136905.1"/>
    <property type="molecule type" value="Genomic_DNA"/>
</dbReference>
<dbReference type="PANTHER" id="PTHR48112">
    <property type="entry name" value="HIGH MOBILITY GROUP PROTEIN DSP1"/>
    <property type="match status" value="1"/>
</dbReference>
<dbReference type="Pfam" id="PF00505">
    <property type="entry name" value="HMG_box"/>
    <property type="match status" value="1"/>
</dbReference>
<dbReference type="GO" id="GO:0003677">
    <property type="term" value="F:DNA binding"/>
    <property type="evidence" value="ECO:0007669"/>
    <property type="project" value="UniProtKB-UniRule"/>
</dbReference>
<dbReference type="Proteomes" id="UP000683925">
    <property type="component" value="Unassembled WGS sequence"/>
</dbReference>
<dbReference type="PROSITE" id="PS50118">
    <property type="entry name" value="HMG_BOX_2"/>
    <property type="match status" value="1"/>
</dbReference>
<proteinExistence type="predicted"/>
<dbReference type="InterPro" id="IPR009071">
    <property type="entry name" value="HMG_box_dom"/>
</dbReference>
<evidence type="ECO:0000313" key="6">
    <source>
        <dbReference type="Proteomes" id="UP000683925"/>
    </source>
</evidence>
<accession>A0A8S1SAI8</accession>
<sequence length="237" mass="28215">MEDKQFSLDIARKFQTFFAHMEQYCQQFLKGQPMIEFSNDKPEKKKERDPNAPKRPLTPFFLFSQKYREKVLERNPEVKLPQISQMAGQKWNSMSEEEKQPYVDQYNEAKYQYDEDLKEYNDKQGINTNEKKTKKSEKFDDKSAKLGYDFPFDNVDSESLQPAAKHQQQIKQQQTQKKVSQNIQSDDDQPIQQTTQNKQQKVNSSKSKNNQDVDDDLQREIIQVINNDKSQKKQRKR</sequence>
<evidence type="ECO:0000256" key="1">
    <source>
        <dbReference type="ARBA" id="ARBA00023125"/>
    </source>
</evidence>
<keyword evidence="1 2" id="KW-0238">DNA-binding</keyword>
<organism evidence="5 6">
    <name type="scientific">Paramecium octaurelia</name>
    <dbReference type="NCBI Taxonomy" id="43137"/>
    <lineage>
        <taxon>Eukaryota</taxon>
        <taxon>Sar</taxon>
        <taxon>Alveolata</taxon>
        <taxon>Ciliophora</taxon>
        <taxon>Intramacronucleata</taxon>
        <taxon>Oligohymenophorea</taxon>
        <taxon>Peniculida</taxon>
        <taxon>Parameciidae</taxon>
        <taxon>Paramecium</taxon>
    </lineage>
</organism>
<dbReference type="GO" id="GO:0005634">
    <property type="term" value="C:nucleus"/>
    <property type="evidence" value="ECO:0007669"/>
    <property type="project" value="UniProtKB-UniRule"/>
</dbReference>
<feature type="compositionally biased region" description="Low complexity" evidence="3">
    <location>
        <begin position="161"/>
        <end position="184"/>
    </location>
</feature>
<feature type="compositionally biased region" description="Polar residues" evidence="3">
    <location>
        <begin position="82"/>
        <end position="94"/>
    </location>
</feature>